<accession>A0A4Q9EM27</accession>
<evidence type="ECO:0000256" key="1">
    <source>
        <dbReference type="ARBA" id="ARBA00006226"/>
    </source>
</evidence>
<dbReference type="InterPro" id="IPR051803">
    <property type="entry name" value="TA_system_RelE-like_toxin"/>
</dbReference>
<proteinExistence type="inferred from homology"/>
<dbReference type="InterPro" id="IPR007712">
    <property type="entry name" value="RelE/ParE_toxin"/>
</dbReference>
<dbReference type="RefSeq" id="WP_130959995.1">
    <property type="nucleotide sequence ID" value="NZ_SITD01000061.1"/>
</dbReference>
<dbReference type="PANTHER" id="PTHR33755">
    <property type="entry name" value="TOXIN PARE1-RELATED"/>
    <property type="match status" value="1"/>
</dbReference>
<evidence type="ECO:0000313" key="4">
    <source>
        <dbReference type="Proteomes" id="UP000293380"/>
    </source>
</evidence>
<reference evidence="3 4" key="1">
    <citation type="submission" date="2019-02" db="EMBL/GenBank/DDBJ databases">
        <title>Comparative genomic analysis of the Hafnia genus genomes.</title>
        <authorList>
            <person name="Zhiqiu Y."/>
            <person name="Chao Y."/>
            <person name="Yuhui D."/>
            <person name="Di H."/>
            <person name="Bin L."/>
        </authorList>
    </citation>
    <scope>NUCLEOTIDE SEQUENCE [LARGE SCALE GENOMIC DNA]</scope>
    <source>
        <strain evidence="3 4">PCM_1194</strain>
    </source>
</reference>
<sequence>MSSVFWGNQAVADRMSIFRFLVHKAGAKVAIATDERFIAVSSLLSEHPKSGHAINGNTQRRRLIVPHFPFVMVYALESHSVRILRVIHTSRKIAVNYTQKSSLPIKKPRPKS</sequence>
<dbReference type="Gene3D" id="3.30.2310.20">
    <property type="entry name" value="RelE-like"/>
    <property type="match status" value="1"/>
</dbReference>
<evidence type="ECO:0000313" key="3">
    <source>
        <dbReference type="EMBL" id="TBM24667.1"/>
    </source>
</evidence>
<dbReference type="AlphaFoldDB" id="A0A4Q9EM27"/>
<dbReference type="EMBL" id="SITD01000061">
    <property type="protein sequence ID" value="TBM24667.1"/>
    <property type="molecule type" value="Genomic_DNA"/>
</dbReference>
<comment type="similarity">
    <text evidence="1">Belongs to the RelE toxin family.</text>
</comment>
<dbReference type="Pfam" id="PF05016">
    <property type="entry name" value="ParE_toxin"/>
    <property type="match status" value="1"/>
</dbReference>
<dbReference type="InterPro" id="IPR035093">
    <property type="entry name" value="RelE/ParE_toxin_dom_sf"/>
</dbReference>
<name>A0A4Q9EM27_9GAMM</name>
<organism evidence="3 4">
    <name type="scientific">Hafnia paralvei</name>
    <dbReference type="NCBI Taxonomy" id="546367"/>
    <lineage>
        <taxon>Bacteria</taxon>
        <taxon>Pseudomonadati</taxon>
        <taxon>Pseudomonadota</taxon>
        <taxon>Gammaproteobacteria</taxon>
        <taxon>Enterobacterales</taxon>
        <taxon>Hafniaceae</taxon>
        <taxon>Hafnia</taxon>
    </lineage>
</organism>
<gene>
    <name evidence="3" type="ORF">EYY89_14580</name>
</gene>
<keyword evidence="2" id="KW-1277">Toxin-antitoxin system</keyword>
<dbReference type="Proteomes" id="UP000293380">
    <property type="component" value="Unassembled WGS sequence"/>
</dbReference>
<protein>
    <submittedName>
        <fullName evidence="3">Type II toxin-antitoxin system RelE/ParE family toxin</fullName>
    </submittedName>
</protein>
<evidence type="ECO:0000256" key="2">
    <source>
        <dbReference type="ARBA" id="ARBA00022649"/>
    </source>
</evidence>
<comment type="caution">
    <text evidence="3">The sequence shown here is derived from an EMBL/GenBank/DDBJ whole genome shotgun (WGS) entry which is preliminary data.</text>
</comment>